<dbReference type="GO" id="GO:0005886">
    <property type="term" value="C:plasma membrane"/>
    <property type="evidence" value="ECO:0007669"/>
    <property type="project" value="TreeGrafter"/>
</dbReference>
<protein>
    <submittedName>
        <fullName evidence="2">Membrane protein</fullName>
    </submittedName>
</protein>
<accession>A0A0R1RXE2</accession>
<evidence type="ECO:0000313" key="3">
    <source>
        <dbReference type="Proteomes" id="UP000051264"/>
    </source>
</evidence>
<feature type="transmembrane region" description="Helical" evidence="1">
    <location>
        <begin position="64"/>
        <end position="87"/>
    </location>
</feature>
<keyword evidence="1" id="KW-0472">Membrane</keyword>
<dbReference type="Pfam" id="PF03729">
    <property type="entry name" value="DUF308"/>
    <property type="match status" value="2"/>
</dbReference>
<dbReference type="InterPro" id="IPR052712">
    <property type="entry name" value="Acid_resist_chaperone_HdeD"/>
</dbReference>
<gene>
    <name evidence="2" type="ORF">FC69_GL000453</name>
</gene>
<feature type="transmembrane region" description="Helical" evidence="1">
    <location>
        <begin position="34"/>
        <end position="52"/>
    </location>
</feature>
<dbReference type="InterPro" id="IPR005325">
    <property type="entry name" value="DUF308_memb"/>
</dbReference>
<dbReference type="OrthoDB" id="2456403at2"/>
<comment type="caution">
    <text evidence="2">The sequence shown here is derived from an EMBL/GenBank/DDBJ whole genome shotgun (WGS) entry which is preliminary data.</text>
</comment>
<feature type="transmembrane region" description="Helical" evidence="1">
    <location>
        <begin position="93"/>
        <end position="116"/>
    </location>
</feature>
<dbReference type="STRING" id="1423747.FC69_GL000453"/>
<dbReference type="EMBL" id="AZEX01000012">
    <property type="protein sequence ID" value="KRL61695.1"/>
    <property type="molecule type" value="Genomic_DNA"/>
</dbReference>
<evidence type="ECO:0000256" key="1">
    <source>
        <dbReference type="SAM" id="Phobius"/>
    </source>
</evidence>
<proteinExistence type="predicted"/>
<evidence type="ECO:0000313" key="2">
    <source>
        <dbReference type="EMBL" id="KRL61695.1"/>
    </source>
</evidence>
<keyword evidence="1" id="KW-1133">Transmembrane helix</keyword>
<dbReference type="PANTHER" id="PTHR34989">
    <property type="entry name" value="PROTEIN HDED"/>
    <property type="match status" value="1"/>
</dbReference>
<name>A0A0R1RXE2_9LACO</name>
<dbReference type="Proteomes" id="UP000051264">
    <property type="component" value="Unassembled WGS sequence"/>
</dbReference>
<dbReference type="PANTHER" id="PTHR34989:SF1">
    <property type="entry name" value="PROTEIN HDED"/>
    <property type="match status" value="1"/>
</dbReference>
<sequence length="178" mass="19715">MFRKNDWEFDWSELMTGVIFLVVAYFLFKKPGVALSGFVMVIALAAIIRGIAKLSAYRHLREDTGIRATLMLINAILDIILGFLFIFNVPVGIISISYVFAAWFLVDAIVGLLNVGHLKQFNLFLYVVSIILDILGIVVGLLLLMNPVVTAVTLATLVGFYFAILGVNAIVIAFARRM</sequence>
<feature type="transmembrane region" description="Helical" evidence="1">
    <location>
        <begin position="12"/>
        <end position="28"/>
    </location>
</feature>
<dbReference type="PATRIC" id="fig|1423747.3.peg.461"/>
<organism evidence="2 3">
    <name type="scientific">Latilactobacillus fuchuensis DSM 14340 = JCM 11249</name>
    <dbReference type="NCBI Taxonomy" id="1423747"/>
    <lineage>
        <taxon>Bacteria</taxon>
        <taxon>Bacillati</taxon>
        <taxon>Bacillota</taxon>
        <taxon>Bacilli</taxon>
        <taxon>Lactobacillales</taxon>
        <taxon>Lactobacillaceae</taxon>
        <taxon>Latilactobacillus</taxon>
    </lineage>
</organism>
<dbReference type="AlphaFoldDB" id="A0A0R1RXE2"/>
<reference evidence="2 3" key="1">
    <citation type="journal article" date="2015" name="Genome Announc.">
        <title>Expanding the biotechnology potential of lactobacilli through comparative genomics of 213 strains and associated genera.</title>
        <authorList>
            <person name="Sun Z."/>
            <person name="Harris H.M."/>
            <person name="McCann A."/>
            <person name="Guo C."/>
            <person name="Argimon S."/>
            <person name="Zhang W."/>
            <person name="Yang X."/>
            <person name="Jeffery I.B."/>
            <person name="Cooney J.C."/>
            <person name="Kagawa T.F."/>
            <person name="Liu W."/>
            <person name="Song Y."/>
            <person name="Salvetti E."/>
            <person name="Wrobel A."/>
            <person name="Rasinkangas P."/>
            <person name="Parkhill J."/>
            <person name="Rea M.C."/>
            <person name="O'Sullivan O."/>
            <person name="Ritari J."/>
            <person name="Douillard F.P."/>
            <person name="Paul Ross R."/>
            <person name="Yang R."/>
            <person name="Briner A.E."/>
            <person name="Felis G.E."/>
            <person name="de Vos W.M."/>
            <person name="Barrangou R."/>
            <person name="Klaenhammer T.R."/>
            <person name="Caufield P.W."/>
            <person name="Cui Y."/>
            <person name="Zhang H."/>
            <person name="O'Toole P.W."/>
        </authorList>
    </citation>
    <scope>NUCLEOTIDE SEQUENCE [LARGE SCALE GENOMIC DNA]</scope>
    <source>
        <strain evidence="2 3">DSM 14340</strain>
    </source>
</reference>
<feature type="transmembrane region" description="Helical" evidence="1">
    <location>
        <begin position="151"/>
        <end position="175"/>
    </location>
</feature>
<dbReference type="RefSeq" id="WP_025083412.1">
    <property type="nucleotide sequence ID" value="NZ_AZEX01000012.1"/>
</dbReference>
<dbReference type="eggNOG" id="COG3247">
    <property type="taxonomic scope" value="Bacteria"/>
</dbReference>
<feature type="transmembrane region" description="Helical" evidence="1">
    <location>
        <begin position="123"/>
        <end position="145"/>
    </location>
</feature>
<keyword evidence="1" id="KW-0812">Transmembrane</keyword>